<evidence type="ECO:0000313" key="6">
    <source>
        <dbReference type="Ensembl" id="ENSACAP00000023859.1"/>
    </source>
</evidence>
<gene>
    <name evidence="6" type="primary">POLR1E</name>
</gene>
<evidence type="ECO:0000256" key="2">
    <source>
        <dbReference type="ARBA" id="ARBA00009430"/>
    </source>
</evidence>
<dbReference type="GO" id="GO:0005736">
    <property type="term" value="C:RNA polymerase I complex"/>
    <property type="evidence" value="ECO:0000318"/>
    <property type="project" value="GO_Central"/>
</dbReference>
<dbReference type="GeneTree" id="ENSGT00390000018004"/>
<dbReference type="GO" id="GO:0006362">
    <property type="term" value="P:transcription elongation by RNA polymerase I"/>
    <property type="evidence" value="ECO:0000318"/>
    <property type="project" value="GO_Central"/>
</dbReference>
<keyword evidence="7" id="KW-1185">Reference proteome</keyword>
<evidence type="ECO:0000256" key="1">
    <source>
        <dbReference type="ARBA" id="ARBA00004604"/>
    </source>
</evidence>
<keyword evidence="4" id="KW-0804">Transcription</keyword>
<dbReference type="InParanoid" id="A0A803SLL9"/>
<dbReference type="OrthoDB" id="532500at2759"/>
<accession>A0A803SLL9</accession>
<dbReference type="PANTHER" id="PTHR14440">
    <property type="entry name" value="DNA-DIRECTED RNA POLYMERASE I SUBUNIT RPA49"/>
    <property type="match status" value="1"/>
</dbReference>
<dbReference type="AlphaFoldDB" id="A0A803SLL9"/>
<evidence type="ECO:0000313" key="7">
    <source>
        <dbReference type="Proteomes" id="UP000001646"/>
    </source>
</evidence>
<dbReference type="GeneID" id="100555936"/>
<reference evidence="6" key="2">
    <citation type="submission" date="2025-08" db="UniProtKB">
        <authorList>
            <consortium name="Ensembl"/>
        </authorList>
    </citation>
    <scope>IDENTIFICATION</scope>
</reference>
<evidence type="ECO:0000256" key="3">
    <source>
        <dbReference type="ARBA" id="ARBA00022478"/>
    </source>
</evidence>
<comment type="similarity">
    <text evidence="2">Belongs to the eukaryotic RPA49/POLR1E RNA polymerase subunit family.</text>
</comment>
<evidence type="ECO:0000256" key="4">
    <source>
        <dbReference type="ARBA" id="ARBA00023163"/>
    </source>
</evidence>
<dbReference type="GO" id="GO:0003677">
    <property type="term" value="F:DNA binding"/>
    <property type="evidence" value="ECO:0007669"/>
    <property type="project" value="InterPro"/>
</dbReference>
<protein>
    <submittedName>
        <fullName evidence="6">RNA polymerase I subunit E</fullName>
    </submittedName>
</protein>
<dbReference type="Pfam" id="PF06870">
    <property type="entry name" value="RNA_pol_I_A49"/>
    <property type="match status" value="1"/>
</dbReference>
<dbReference type="Ensembl" id="ENSACAT00000056776.1">
    <property type="protein sequence ID" value="ENSACAP00000023859.1"/>
    <property type="gene ID" value="ENSACAG00000044994.1"/>
</dbReference>
<dbReference type="GO" id="GO:0001188">
    <property type="term" value="P:RNA polymerase I preinitiation complex assembly"/>
    <property type="evidence" value="ECO:0000318"/>
    <property type="project" value="GO_Central"/>
</dbReference>
<sequence>MAAEARWCYRGDPQEGQSAPLVQFTNGKLKSSENMAFNLYRNKDTTNPRKKQKVTLNAETERLSYVGNNFGAGALKCNTLCRYYVGVLDKDSGQLEVYNAELFNMQPLVSDNVEDDDLSEYLNKSYREKVDLCIEAFGTSKQKRALNSRRMNAVGKEVLNMAVIKAAEDVIETKGTDAVVNDAAESTKSDTSLALPPFHEDAEKVEDVYKFEDIISPAEYEALQAPAAAFMNITTKDIVKMTEEKSYCFFVLNELKSMPMDEKKRDHKARCLWFLDALVKLSSQRMVKKKNGFSPDCPGIISNKIVKTFTALTYSNGRLQNQISASMKVKIAAYVIALALHINDFETDLTILQRDLKLRDNRIVDIAKAMRLKLTKSKSLSGLDEHRLGILSLPLPVYKVTAGRRTRKMH</sequence>
<proteinExistence type="inferred from homology"/>
<dbReference type="RefSeq" id="XP_003223374.1">
    <property type="nucleotide sequence ID" value="XM_003223326.4"/>
</dbReference>
<dbReference type="GO" id="GO:0001650">
    <property type="term" value="C:fibrillar center"/>
    <property type="evidence" value="ECO:0007669"/>
    <property type="project" value="Ensembl"/>
</dbReference>
<comment type="subcellular location">
    <subcellularLocation>
        <location evidence="1">Nucleus</location>
        <location evidence="1">Nucleolus</location>
    </subcellularLocation>
</comment>
<dbReference type="GO" id="GO:0001179">
    <property type="term" value="F:RNA polymerase I general transcription initiation factor binding"/>
    <property type="evidence" value="ECO:0007669"/>
    <property type="project" value="Ensembl"/>
</dbReference>
<dbReference type="InterPro" id="IPR009668">
    <property type="entry name" value="RNA_pol-assoc_fac_A49-like"/>
</dbReference>
<keyword evidence="5" id="KW-0539">Nucleus</keyword>
<dbReference type="GO" id="GO:0005654">
    <property type="term" value="C:nucleoplasm"/>
    <property type="evidence" value="ECO:0007669"/>
    <property type="project" value="Ensembl"/>
</dbReference>
<reference evidence="6" key="3">
    <citation type="submission" date="2025-09" db="UniProtKB">
        <authorList>
            <consortium name="Ensembl"/>
        </authorList>
    </citation>
    <scope>IDENTIFICATION</scope>
</reference>
<dbReference type="Proteomes" id="UP000001646">
    <property type="component" value="Unplaced"/>
</dbReference>
<dbReference type="CTD" id="64425"/>
<organism evidence="6 7">
    <name type="scientific">Anolis carolinensis</name>
    <name type="common">Green anole</name>
    <name type="synonym">American chameleon</name>
    <dbReference type="NCBI Taxonomy" id="28377"/>
    <lineage>
        <taxon>Eukaryota</taxon>
        <taxon>Metazoa</taxon>
        <taxon>Chordata</taxon>
        <taxon>Craniata</taxon>
        <taxon>Vertebrata</taxon>
        <taxon>Euteleostomi</taxon>
        <taxon>Lepidosauria</taxon>
        <taxon>Squamata</taxon>
        <taxon>Bifurcata</taxon>
        <taxon>Unidentata</taxon>
        <taxon>Episquamata</taxon>
        <taxon>Toxicofera</taxon>
        <taxon>Iguania</taxon>
        <taxon>Dactyloidae</taxon>
        <taxon>Anolis</taxon>
    </lineage>
</organism>
<name>A0A803SLL9_ANOCA</name>
<keyword evidence="3" id="KW-0240">DNA-directed RNA polymerase</keyword>
<reference evidence="6" key="1">
    <citation type="submission" date="2009-12" db="EMBL/GenBank/DDBJ databases">
        <title>The Genome Sequence of Anolis carolinensis (Green Anole Lizard).</title>
        <authorList>
            <consortium name="The Genome Sequencing Platform"/>
            <person name="Di Palma F."/>
            <person name="Alfoldi J."/>
            <person name="Heiman D."/>
            <person name="Young S."/>
            <person name="Grabherr M."/>
            <person name="Johnson J."/>
            <person name="Lander E.S."/>
            <person name="Lindblad-Toh K."/>
        </authorList>
    </citation>
    <scope>NUCLEOTIDE SEQUENCE [LARGE SCALE GENOMIC DNA]</scope>
    <source>
        <strain evidence="6">JBL SC #1</strain>
    </source>
</reference>
<evidence type="ECO:0000256" key="5">
    <source>
        <dbReference type="ARBA" id="ARBA00023242"/>
    </source>
</evidence>
<dbReference type="KEGG" id="acs:100555936"/>